<dbReference type="PANTHER" id="PTHR10093">
    <property type="entry name" value="IRON-SULFUR CLUSTER ASSEMBLY ENZYME NIFU HOMOLOG"/>
    <property type="match status" value="1"/>
</dbReference>
<dbReference type="EMBL" id="LBXN01000021">
    <property type="protein sequence ID" value="KKR33206.1"/>
    <property type="molecule type" value="Genomic_DNA"/>
</dbReference>
<protein>
    <submittedName>
        <fullName evidence="2">SUF system FeS assembly protein, NifU family</fullName>
    </submittedName>
</protein>
<evidence type="ECO:0000313" key="3">
    <source>
        <dbReference type="Proteomes" id="UP000034539"/>
    </source>
</evidence>
<name>A0A0G0Q7B7_9BACT</name>
<sequence>MDNFYRENILDHYRNPRNFSEEKLEYNNEVGNPLCGDRIGMGIKIKASKTQSFKEENNIIEDIHFWGEGCAVSMSSASMFTEFVKGKTTEEAKKIGKEKILEFLGIELTPTRLKCALLPLEVFQNTLALVK</sequence>
<comment type="caution">
    <text evidence="2">The sequence shown here is derived from an EMBL/GenBank/DDBJ whole genome shotgun (WGS) entry which is preliminary data.</text>
</comment>
<dbReference type="GO" id="GO:0051536">
    <property type="term" value="F:iron-sulfur cluster binding"/>
    <property type="evidence" value="ECO:0007669"/>
    <property type="project" value="InterPro"/>
</dbReference>
<dbReference type="CDD" id="cd06664">
    <property type="entry name" value="IscU_like"/>
    <property type="match status" value="1"/>
</dbReference>
<accession>A0A0G0Q7B7</accession>
<organism evidence="2 3">
    <name type="scientific">Candidatus Gottesmanbacteria bacterium GW2011_GWC2_39_8</name>
    <dbReference type="NCBI Taxonomy" id="1618450"/>
    <lineage>
        <taxon>Bacteria</taxon>
        <taxon>Candidatus Gottesmaniibacteriota</taxon>
    </lineage>
</organism>
<dbReference type="Gene3D" id="3.90.1010.10">
    <property type="match status" value="1"/>
</dbReference>
<dbReference type="SUPFAM" id="SSF82649">
    <property type="entry name" value="SufE/NifU"/>
    <property type="match status" value="1"/>
</dbReference>
<evidence type="ECO:0000313" key="2">
    <source>
        <dbReference type="EMBL" id="KKR33206.1"/>
    </source>
</evidence>
<gene>
    <name evidence="2" type="ORF">UT63_C0021G0014</name>
</gene>
<dbReference type="Proteomes" id="UP000034539">
    <property type="component" value="Unassembled WGS sequence"/>
</dbReference>
<dbReference type="GO" id="GO:0005506">
    <property type="term" value="F:iron ion binding"/>
    <property type="evidence" value="ECO:0007669"/>
    <property type="project" value="InterPro"/>
</dbReference>
<proteinExistence type="predicted"/>
<dbReference type="AlphaFoldDB" id="A0A0G0Q7B7"/>
<feature type="domain" description="NIF system FeS cluster assembly NifU N-terminal" evidence="1">
    <location>
        <begin position="5"/>
        <end position="126"/>
    </location>
</feature>
<reference evidence="2 3" key="1">
    <citation type="journal article" date="2015" name="Nature">
        <title>rRNA introns, odd ribosomes, and small enigmatic genomes across a large radiation of phyla.</title>
        <authorList>
            <person name="Brown C.T."/>
            <person name="Hug L.A."/>
            <person name="Thomas B.C."/>
            <person name="Sharon I."/>
            <person name="Castelle C.J."/>
            <person name="Singh A."/>
            <person name="Wilkins M.J."/>
            <person name="Williams K.H."/>
            <person name="Banfield J.F."/>
        </authorList>
    </citation>
    <scope>NUCLEOTIDE SEQUENCE [LARGE SCALE GENOMIC DNA]</scope>
</reference>
<dbReference type="GO" id="GO:0016226">
    <property type="term" value="P:iron-sulfur cluster assembly"/>
    <property type="evidence" value="ECO:0007669"/>
    <property type="project" value="InterPro"/>
</dbReference>
<evidence type="ECO:0000259" key="1">
    <source>
        <dbReference type="Pfam" id="PF01592"/>
    </source>
</evidence>
<dbReference type="Pfam" id="PF01592">
    <property type="entry name" value="NifU_N"/>
    <property type="match status" value="1"/>
</dbReference>
<dbReference type="InterPro" id="IPR002871">
    <property type="entry name" value="NIF_FeS_clus_asmbl_NifU_N"/>
</dbReference>